<dbReference type="Proteomes" id="UP000225947">
    <property type="component" value="Segment"/>
</dbReference>
<reference evidence="2" key="1">
    <citation type="submission" date="2016-03" db="EMBL/GenBank/DDBJ databases">
        <title>Characterization of Acinetobacter baumannii phage vB_AbaM_ME3.</title>
        <authorList>
            <person name="Buttimer C.T.H."/>
            <person name="Elbreki M."/>
            <person name="Coffey A."/>
        </authorList>
    </citation>
    <scope>NUCLEOTIDE SEQUENCE [LARGE SCALE GENOMIC DNA]</scope>
</reference>
<accession>A0A172Q0G1</accession>
<protein>
    <submittedName>
        <fullName evidence="1">Uncharacterized protein</fullName>
    </submittedName>
</protein>
<dbReference type="EMBL" id="KU935715">
    <property type="protein sequence ID" value="AND75350.1"/>
    <property type="molecule type" value="Genomic_DNA"/>
</dbReference>
<sequence length="111" mass="12750">MKTALEVLKECREQLVSRPFTMNASLVNLKNMIEEDINVTLIQGIKKCPSIDTWIVRLPLKGFYLTTITDVRTLLRFITEIVEKPVGFEIDGAVTYIEAYNEIGIRFKEIV</sequence>
<organism evidence="1 2">
    <name type="scientific">Acinetobacter phage vB_AbaM_ME3</name>
    <dbReference type="NCBI Taxonomy" id="1837876"/>
    <lineage>
        <taxon>Viruses</taxon>
        <taxon>Duplodnaviria</taxon>
        <taxon>Heunggongvirae</taxon>
        <taxon>Uroviricota</taxon>
        <taxon>Caudoviricetes</taxon>
        <taxon>Metrivirus</taxon>
        <taxon>Metrivirus ME3</taxon>
    </lineage>
</organism>
<evidence type="ECO:0000313" key="1">
    <source>
        <dbReference type="EMBL" id="AND75350.1"/>
    </source>
</evidence>
<keyword evidence="2" id="KW-1185">Reference proteome</keyword>
<proteinExistence type="predicted"/>
<evidence type="ECO:0000313" key="2">
    <source>
        <dbReference type="Proteomes" id="UP000225947"/>
    </source>
</evidence>
<name>A0A172Q0G1_9CAUD</name>
<dbReference type="SMR" id="A0A172Q0G1"/>
<gene>
    <name evidence="1" type="ORF">ME3_189</name>
</gene>